<evidence type="ECO:0000256" key="4">
    <source>
        <dbReference type="ARBA" id="ARBA00022801"/>
    </source>
</evidence>
<organism evidence="7 8">
    <name type="scientific">Alicyclobacillus macrosporangiidus</name>
    <dbReference type="NCBI Taxonomy" id="392015"/>
    <lineage>
        <taxon>Bacteria</taxon>
        <taxon>Bacillati</taxon>
        <taxon>Bacillota</taxon>
        <taxon>Bacilli</taxon>
        <taxon>Bacillales</taxon>
        <taxon>Alicyclobacillaceae</taxon>
        <taxon>Alicyclobacillus</taxon>
    </lineage>
</organism>
<evidence type="ECO:0000256" key="2">
    <source>
        <dbReference type="ARBA" id="ARBA00022517"/>
    </source>
</evidence>
<accession>A0A1I7K9Q9</accession>
<keyword evidence="8" id="KW-1185">Reference proteome</keyword>
<dbReference type="OrthoDB" id="9796140at2"/>
<keyword evidence="3 5" id="KW-0540">Nuclease</keyword>
<dbReference type="GO" id="GO:0004518">
    <property type="term" value="F:nuclease activity"/>
    <property type="evidence" value="ECO:0007669"/>
    <property type="project" value="UniProtKB-KW"/>
</dbReference>
<evidence type="ECO:0000259" key="6">
    <source>
        <dbReference type="SMART" id="SM00732"/>
    </source>
</evidence>
<keyword evidence="1 5" id="KW-0963">Cytoplasm</keyword>
<reference evidence="8" key="1">
    <citation type="submission" date="2016-10" db="EMBL/GenBank/DDBJ databases">
        <authorList>
            <person name="Varghese N."/>
        </authorList>
    </citation>
    <scope>NUCLEOTIDE SEQUENCE [LARGE SCALE GENOMIC DNA]</scope>
    <source>
        <strain evidence="8">DSM 17980</strain>
    </source>
</reference>
<dbReference type="STRING" id="392015.SAMN05421543_11490"/>
<dbReference type="HAMAP" id="MF_00651">
    <property type="entry name" value="Nuclease_YqgF"/>
    <property type="match status" value="1"/>
</dbReference>
<dbReference type="Gene3D" id="3.30.420.140">
    <property type="entry name" value="YqgF/RNase H-like domain"/>
    <property type="match status" value="1"/>
</dbReference>
<dbReference type="InterPro" id="IPR005227">
    <property type="entry name" value="YqgF"/>
</dbReference>
<dbReference type="RefSeq" id="WP_074953754.1">
    <property type="nucleotide sequence ID" value="NZ_FPBV01000014.1"/>
</dbReference>
<feature type="domain" description="YqgF/RNase H-like" evidence="6">
    <location>
        <begin position="1"/>
        <end position="101"/>
    </location>
</feature>
<dbReference type="EMBL" id="FPBV01000014">
    <property type="protein sequence ID" value="SFU94105.1"/>
    <property type="molecule type" value="Genomic_DNA"/>
</dbReference>
<dbReference type="PANTHER" id="PTHR33317">
    <property type="entry name" value="POLYNUCLEOTIDYL TRANSFERASE, RIBONUCLEASE H-LIKE SUPERFAMILY PROTEIN"/>
    <property type="match status" value="1"/>
</dbReference>
<dbReference type="CDD" id="cd16964">
    <property type="entry name" value="YqgF"/>
    <property type="match status" value="1"/>
</dbReference>
<evidence type="ECO:0000256" key="5">
    <source>
        <dbReference type="HAMAP-Rule" id="MF_00651"/>
    </source>
</evidence>
<proteinExistence type="inferred from homology"/>
<dbReference type="InterPro" id="IPR037027">
    <property type="entry name" value="YqgF/RNaseH-like_dom_sf"/>
</dbReference>
<evidence type="ECO:0000256" key="1">
    <source>
        <dbReference type="ARBA" id="ARBA00022490"/>
    </source>
</evidence>
<evidence type="ECO:0000313" key="8">
    <source>
        <dbReference type="Proteomes" id="UP000183508"/>
    </source>
</evidence>
<dbReference type="AlphaFoldDB" id="A0A1I7K9Q9"/>
<comment type="function">
    <text evidence="5">Could be a nuclease involved in processing of the 5'-end of pre-16S rRNA.</text>
</comment>
<dbReference type="GO" id="GO:0000967">
    <property type="term" value="P:rRNA 5'-end processing"/>
    <property type="evidence" value="ECO:0007669"/>
    <property type="project" value="UniProtKB-UniRule"/>
</dbReference>
<dbReference type="GO" id="GO:0016788">
    <property type="term" value="F:hydrolase activity, acting on ester bonds"/>
    <property type="evidence" value="ECO:0007669"/>
    <property type="project" value="UniProtKB-UniRule"/>
</dbReference>
<dbReference type="Proteomes" id="UP000183508">
    <property type="component" value="Unassembled WGS sequence"/>
</dbReference>
<dbReference type="SUPFAM" id="SSF53098">
    <property type="entry name" value="Ribonuclease H-like"/>
    <property type="match status" value="1"/>
</dbReference>
<gene>
    <name evidence="7" type="ORF">SAMN05421543_11490</name>
</gene>
<dbReference type="EC" id="3.1.-.-" evidence="5"/>
<sequence length="146" mass="16031">MRTLGVDYGSARIGLAISDPTGLLAQSLTVLARESDDQAARAIREMAREHGVEEIVVGYPRHMNGSAGERAVQSEAFAERLRAETGLPVVLYDERLTTVAAERMLIAADVSRRRRKQVIDAVAATVLLQGYLDWKRSHTQKRGGTD</sequence>
<dbReference type="PANTHER" id="PTHR33317:SF4">
    <property type="entry name" value="POLYNUCLEOTIDYL TRANSFERASE, RIBONUCLEASE H-LIKE SUPERFAMILY PROTEIN"/>
    <property type="match status" value="1"/>
</dbReference>
<comment type="similarity">
    <text evidence="5">Belongs to the YqgF HJR family.</text>
</comment>
<name>A0A1I7K9Q9_9BACL</name>
<keyword evidence="2 5" id="KW-0690">Ribosome biogenesis</keyword>
<protein>
    <recommendedName>
        <fullName evidence="5">Putative pre-16S rRNA nuclease</fullName>
        <ecNumber evidence="5">3.1.-.-</ecNumber>
    </recommendedName>
</protein>
<evidence type="ECO:0000313" key="7">
    <source>
        <dbReference type="EMBL" id="SFU94105.1"/>
    </source>
</evidence>
<dbReference type="InterPro" id="IPR012337">
    <property type="entry name" value="RNaseH-like_sf"/>
</dbReference>
<evidence type="ECO:0000256" key="3">
    <source>
        <dbReference type="ARBA" id="ARBA00022722"/>
    </source>
</evidence>
<comment type="subcellular location">
    <subcellularLocation>
        <location evidence="5">Cytoplasm</location>
    </subcellularLocation>
</comment>
<dbReference type="SMART" id="SM00732">
    <property type="entry name" value="YqgFc"/>
    <property type="match status" value="1"/>
</dbReference>
<dbReference type="NCBIfam" id="TIGR00250">
    <property type="entry name" value="RNAse_H_YqgF"/>
    <property type="match status" value="1"/>
</dbReference>
<dbReference type="eggNOG" id="COG0816">
    <property type="taxonomic scope" value="Bacteria"/>
</dbReference>
<dbReference type="GO" id="GO:0005829">
    <property type="term" value="C:cytosol"/>
    <property type="evidence" value="ECO:0007669"/>
    <property type="project" value="TreeGrafter"/>
</dbReference>
<keyword evidence="4 5" id="KW-0378">Hydrolase</keyword>
<dbReference type="Pfam" id="PF03652">
    <property type="entry name" value="RuvX"/>
    <property type="match status" value="1"/>
</dbReference>
<dbReference type="InterPro" id="IPR006641">
    <property type="entry name" value="YqgF/RNaseH-like_dom"/>
</dbReference>